<comment type="caution">
    <text evidence="6">The sequence shown here is derived from an EMBL/GenBank/DDBJ whole genome shotgun (WGS) entry which is preliminary data.</text>
</comment>
<comment type="similarity">
    <text evidence="1">Belongs to the ABC transporter superfamily.</text>
</comment>
<dbReference type="eggNOG" id="COG1136">
    <property type="taxonomic scope" value="Bacteria"/>
</dbReference>
<accession>A0A0L6JJ61</accession>
<evidence type="ECO:0000259" key="5">
    <source>
        <dbReference type="PROSITE" id="PS50893"/>
    </source>
</evidence>
<dbReference type="CDD" id="cd03255">
    <property type="entry name" value="ABC_MJ0796_LolCDE_FtsE"/>
    <property type="match status" value="1"/>
</dbReference>
<dbReference type="GO" id="GO:0022857">
    <property type="term" value="F:transmembrane transporter activity"/>
    <property type="evidence" value="ECO:0007669"/>
    <property type="project" value="UniProtKB-ARBA"/>
</dbReference>
<feature type="domain" description="ABC transporter" evidence="5">
    <location>
        <begin position="6"/>
        <end position="234"/>
    </location>
</feature>
<keyword evidence="6" id="KW-0378">Hydrolase</keyword>
<dbReference type="AlphaFoldDB" id="A0A0L6JJ61"/>
<evidence type="ECO:0000256" key="2">
    <source>
        <dbReference type="ARBA" id="ARBA00022448"/>
    </source>
</evidence>
<evidence type="ECO:0000313" key="6">
    <source>
        <dbReference type="EMBL" id="KNY25784.1"/>
    </source>
</evidence>
<sequence>MTNTIFKLDSVMKEYKTGDVSVMALRNTTFEIKKGDLVVVLGPSGSGKSTLLNIIGGMDLPTGGKVIFEGENISSYDSKKLALFRRNKIGFVFQFYNLMPNLTARENVEISTEISKNSLNIDEVLDKVGLKDRASHFPAQMSGGEQQRVAIARAVAKNPDILLCDEPTGALDYSTGIKVLELLKDINRTMGKTVIIITHNQPIAQIADKVIKMRSGEITSIYDNPNPVDPQTIEW</sequence>
<dbReference type="FunFam" id="3.40.50.300:FF:000032">
    <property type="entry name" value="Export ABC transporter ATP-binding protein"/>
    <property type="match status" value="1"/>
</dbReference>
<evidence type="ECO:0000256" key="3">
    <source>
        <dbReference type="ARBA" id="ARBA00022741"/>
    </source>
</evidence>
<dbReference type="InterPro" id="IPR027417">
    <property type="entry name" value="P-loop_NTPase"/>
</dbReference>
<gene>
    <name evidence="6" type="ORF">Bccel_1044</name>
</gene>
<evidence type="ECO:0000256" key="1">
    <source>
        <dbReference type="ARBA" id="ARBA00005417"/>
    </source>
</evidence>
<dbReference type="InterPro" id="IPR003439">
    <property type="entry name" value="ABC_transporter-like_ATP-bd"/>
</dbReference>
<dbReference type="Gene3D" id="3.40.50.300">
    <property type="entry name" value="P-loop containing nucleotide triphosphate hydrolases"/>
    <property type="match status" value="1"/>
</dbReference>
<dbReference type="OrthoDB" id="9802264at2"/>
<dbReference type="Proteomes" id="UP000036923">
    <property type="component" value="Unassembled WGS sequence"/>
</dbReference>
<keyword evidence="3" id="KW-0547">Nucleotide-binding</keyword>
<dbReference type="STRING" id="398512.Bccel_1044"/>
<proteinExistence type="inferred from homology"/>
<dbReference type="InterPro" id="IPR017871">
    <property type="entry name" value="ABC_transporter-like_CS"/>
</dbReference>
<dbReference type="InterPro" id="IPR017911">
    <property type="entry name" value="MacB-like_ATP-bd"/>
</dbReference>
<dbReference type="GO" id="GO:0016887">
    <property type="term" value="F:ATP hydrolysis activity"/>
    <property type="evidence" value="ECO:0007669"/>
    <property type="project" value="InterPro"/>
</dbReference>
<dbReference type="Pfam" id="PF00005">
    <property type="entry name" value="ABC_tran"/>
    <property type="match status" value="1"/>
</dbReference>
<dbReference type="SMART" id="SM00382">
    <property type="entry name" value="AAA"/>
    <property type="match status" value="1"/>
</dbReference>
<keyword evidence="7" id="KW-1185">Reference proteome</keyword>
<dbReference type="GO" id="GO:0005524">
    <property type="term" value="F:ATP binding"/>
    <property type="evidence" value="ECO:0007669"/>
    <property type="project" value="UniProtKB-KW"/>
</dbReference>
<evidence type="ECO:0000313" key="7">
    <source>
        <dbReference type="Proteomes" id="UP000036923"/>
    </source>
</evidence>
<dbReference type="PANTHER" id="PTHR42798">
    <property type="entry name" value="LIPOPROTEIN-RELEASING SYSTEM ATP-BINDING PROTEIN LOLD"/>
    <property type="match status" value="1"/>
</dbReference>
<name>A0A0L6JJ61_9FIRM</name>
<dbReference type="GO" id="GO:0098796">
    <property type="term" value="C:membrane protein complex"/>
    <property type="evidence" value="ECO:0007669"/>
    <property type="project" value="UniProtKB-ARBA"/>
</dbReference>
<organism evidence="6 7">
    <name type="scientific">Pseudobacteroides cellulosolvens ATCC 35603 = DSM 2933</name>
    <dbReference type="NCBI Taxonomy" id="398512"/>
    <lineage>
        <taxon>Bacteria</taxon>
        <taxon>Bacillati</taxon>
        <taxon>Bacillota</taxon>
        <taxon>Clostridia</taxon>
        <taxon>Eubacteriales</taxon>
        <taxon>Oscillospiraceae</taxon>
        <taxon>Pseudobacteroides</taxon>
    </lineage>
</organism>
<dbReference type="RefSeq" id="WP_036940440.1">
    <property type="nucleotide sequence ID" value="NZ_JQKC01000013.1"/>
</dbReference>
<dbReference type="SUPFAM" id="SSF52540">
    <property type="entry name" value="P-loop containing nucleoside triphosphate hydrolases"/>
    <property type="match status" value="1"/>
</dbReference>
<dbReference type="InterPro" id="IPR003593">
    <property type="entry name" value="AAA+_ATPase"/>
</dbReference>
<dbReference type="EMBL" id="LGTC01000001">
    <property type="protein sequence ID" value="KNY25784.1"/>
    <property type="molecule type" value="Genomic_DNA"/>
</dbReference>
<dbReference type="PROSITE" id="PS50893">
    <property type="entry name" value="ABC_TRANSPORTER_2"/>
    <property type="match status" value="1"/>
</dbReference>
<keyword evidence="2" id="KW-0813">Transport</keyword>
<reference evidence="7" key="1">
    <citation type="submission" date="2015-07" db="EMBL/GenBank/DDBJ databases">
        <title>Near-Complete Genome Sequence of the Cellulolytic Bacterium Bacteroides (Pseudobacteroides) cellulosolvens ATCC 35603.</title>
        <authorList>
            <person name="Dassa B."/>
            <person name="Utturkar S.M."/>
            <person name="Klingeman D.M."/>
            <person name="Hurt R.A."/>
            <person name="Keller M."/>
            <person name="Xu J."/>
            <person name="Reddy Y.H.K."/>
            <person name="Borovok I."/>
            <person name="Grinberg I.R."/>
            <person name="Lamed R."/>
            <person name="Zhivin O."/>
            <person name="Bayer E.A."/>
            <person name="Brown S.D."/>
        </authorList>
    </citation>
    <scope>NUCLEOTIDE SEQUENCE [LARGE SCALE GENOMIC DNA]</scope>
    <source>
        <strain evidence="7">DSM 2933</strain>
    </source>
</reference>
<evidence type="ECO:0000256" key="4">
    <source>
        <dbReference type="ARBA" id="ARBA00022840"/>
    </source>
</evidence>
<keyword evidence="4" id="KW-0067">ATP-binding</keyword>
<dbReference type="EC" id="3.6.3.28" evidence="6"/>
<dbReference type="PANTHER" id="PTHR42798:SF2">
    <property type="entry name" value="ABC TRANSPORTER ATP-BINDING PROTEIN MG467-RELATED"/>
    <property type="match status" value="1"/>
</dbReference>
<dbReference type="PROSITE" id="PS00211">
    <property type="entry name" value="ABC_TRANSPORTER_1"/>
    <property type="match status" value="1"/>
</dbReference>
<protein>
    <submittedName>
        <fullName evidence="6">Phosphonate-transporting ATPase</fullName>
        <ecNumber evidence="6">3.6.3.28</ecNumber>
    </submittedName>
</protein>